<name>A0A9X3I7R2_9ACTN</name>
<keyword evidence="2" id="KW-1185">Reference proteome</keyword>
<dbReference type="EMBL" id="JAPKFM010000034">
    <property type="protein sequence ID" value="MCX2966839.1"/>
    <property type="molecule type" value="Genomic_DNA"/>
</dbReference>
<reference evidence="1" key="1">
    <citation type="submission" date="2022-10" db="EMBL/GenBank/DDBJ databases">
        <title>WGS of marine actinomycetes from Thailand.</title>
        <authorList>
            <person name="Thawai C."/>
        </authorList>
    </citation>
    <scope>NUCLEOTIDE SEQUENCE</scope>
    <source>
        <strain evidence="1">SW21</strain>
    </source>
</reference>
<evidence type="ECO:0000313" key="1">
    <source>
        <dbReference type="EMBL" id="MCX2966839.1"/>
    </source>
</evidence>
<accession>A0A9X3I7R2</accession>
<gene>
    <name evidence="1" type="ORF">OSB52_22445</name>
</gene>
<protein>
    <submittedName>
        <fullName evidence="1">Uncharacterized protein</fullName>
    </submittedName>
</protein>
<evidence type="ECO:0000313" key="2">
    <source>
        <dbReference type="Proteomes" id="UP001143347"/>
    </source>
</evidence>
<dbReference type="AlphaFoldDB" id="A0A9X3I7R2"/>
<dbReference type="RefSeq" id="WP_266063587.1">
    <property type="nucleotide sequence ID" value="NZ_JAPKFM010000034.1"/>
</dbReference>
<sequence>MIDATQYQQLTRAVFANASVGAGELTPMIQYTSSGVLAIAGESVGRIGFGIASEISPTAALLEILDETNKLMDFGHYWLAAGADNENWSLVCGFKIPYATATAEHVVELASGIANGGSDAIANVVRQKIASTPHRPYWLDDTDPGAQALVLTSHLG</sequence>
<dbReference type="Proteomes" id="UP001143347">
    <property type="component" value="Unassembled WGS sequence"/>
</dbReference>
<organism evidence="1 2">
    <name type="scientific">Gordonia aquimaris</name>
    <dbReference type="NCBI Taxonomy" id="2984863"/>
    <lineage>
        <taxon>Bacteria</taxon>
        <taxon>Bacillati</taxon>
        <taxon>Actinomycetota</taxon>
        <taxon>Actinomycetes</taxon>
        <taxon>Mycobacteriales</taxon>
        <taxon>Gordoniaceae</taxon>
        <taxon>Gordonia</taxon>
    </lineage>
</organism>
<proteinExistence type="predicted"/>
<comment type="caution">
    <text evidence="1">The sequence shown here is derived from an EMBL/GenBank/DDBJ whole genome shotgun (WGS) entry which is preliminary data.</text>
</comment>